<dbReference type="Proteomes" id="UP000827445">
    <property type="component" value="Segment"/>
</dbReference>
<evidence type="ECO:0000313" key="2">
    <source>
        <dbReference type="Proteomes" id="UP000827445"/>
    </source>
</evidence>
<gene>
    <name evidence="1" type="ORF">cd2_087</name>
</gene>
<evidence type="ECO:0000313" key="1">
    <source>
        <dbReference type="EMBL" id="QXP45213.1"/>
    </source>
</evidence>
<reference evidence="1 2" key="1">
    <citation type="journal article" date="2021" name="Microbiol. Resour. Announc.">
        <title>Genome Sequences of Bacteriophages cd2, cd3, and cd4, which Specifically Target Carnobacterium divergens.</title>
        <authorList>
            <person name="Zhang P."/>
            <person name="Britton A.P."/>
            <person name="Visser K.A."/>
            <person name="Welke C.A."/>
            <person name="Wassink H."/>
            <person name="Prins E."/>
            <person name="Yang X."/>
            <person name="Martin-Visscher L.A."/>
        </authorList>
    </citation>
    <scope>NUCLEOTIDE SEQUENCE [LARGE SCALE GENOMIC DNA]</scope>
    <source>
        <strain evidence="2">cd2</strain>
    </source>
</reference>
<keyword evidence="2" id="KW-1185">Reference proteome</keyword>
<name>A0AAE7SSU8_9CAUD</name>
<dbReference type="EMBL" id="MZ398135">
    <property type="protein sequence ID" value="QXP45213.1"/>
    <property type="molecule type" value="Genomic_DNA"/>
</dbReference>
<organism evidence="1 2">
    <name type="scientific">Carnobacterium phage cd2</name>
    <dbReference type="NCBI Taxonomy" id="2849244"/>
    <lineage>
        <taxon>Viruses</taxon>
        <taxon>Duplodnaviria</taxon>
        <taxon>Heunggongvirae</taxon>
        <taxon>Uroviricota</taxon>
        <taxon>Caudoviricetes</taxon>
        <taxon>Carnodivirus</taxon>
        <taxon>Carnodivirus cd2-like</taxon>
    </lineage>
</organism>
<sequence length="129" mass="15208">MKMMNIKEQENLRMAVSNVTFYKNFAEYEKYENVDCAEFIELEENGFIGNLTLGTYNGATDTFQKRIIDDSHILEAILTDIQECELYELLDGREVGDEQREMPQADYIREYTEIYKVFSINNDLFVNKD</sequence>
<proteinExistence type="predicted"/>
<protein>
    <submittedName>
        <fullName evidence="1">Uncharacterized protein</fullName>
    </submittedName>
</protein>
<accession>A0AAE7SSU8</accession>